<protein>
    <submittedName>
        <fullName evidence="1">Uncharacterized protein</fullName>
    </submittedName>
</protein>
<proteinExistence type="predicted"/>
<reference evidence="1 2" key="1">
    <citation type="submission" date="2018-09" db="EMBL/GenBank/DDBJ databases">
        <title>Complete genome sequence of Euzebya sp. DY32-46 isolated from seawater of Pacific Ocean.</title>
        <authorList>
            <person name="Xu L."/>
            <person name="Wu Y.-H."/>
            <person name="Xu X.-W."/>
        </authorList>
    </citation>
    <scope>NUCLEOTIDE SEQUENCE [LARGE SCALE GENOMIC DNA]</scope>
    <source>
        <strain evidence="1 2">DY32-46</strain>
    </source>
</reference>
<dbReference type="EMBL" id="CP031165">
    <property type="protein sequence ID" value="AXV06945.1"/>
    <property type="molecule type" value="Genomic_DNA"/>
</dbReference>
<dbReference type="KEGG" id="euz:DVS28_a2263"/>
<dbReference type="Proteomes" id="UP000264006">
    <property type="component" value="Chromosome"/>
</dbReference>
<sequence length="79" mass="8907">MSTITRNTEQETIERTLRAVVRTESGSTYRLDGDRVVLDGPGERAYDEFTLITLDGARLMYTDGEQVYRSSEIVTISSL</sequence>
<dbReference type="RefSeq" id="WP_114591519.1">
    <property type="nucleotide sequence ID" value="NZ_CP031165.1"/>
</dbReference>
<keyword evidence="2" id="KW-1185">Reference proteome</keyword>
<evidence type="ECO:0000313" key="2">
    <source>
        <dbReference type="Proteomes" id="UP000264006"/>
    </source>
</evidence>
<organism evidence="1 2">
    <name type="scientific">Euzebya pacifica</name>
    <dbReference type="NCBI Taxonomy" id="1608957"/>
    <lineage>
        <taxon>Bacteria</taxon>
        <taxon>Bacillati</taxon>
        <taxon>Actinomycetota</taxon>
        <taxon>Nitriliruptoria</taxon>
        <taxon>Euzebyales</taxon>
    </lineage>
</organism>
<name>A0A346XXJ8_9ACTN</name>
<evidence type="ECO:0000313" key="1">
    <source>
        <dbReference type="EMBL" id="AXV06945.1"/>
    </source>
</evidence>
<accession>A0A346XXJ8</accession>
<gene>
    <name evidence="1" type="ORF">DVS28_a2263</name>
</gene>
<dbReference type="AlphaFoldDB" id="A0A346XXJ8"/>